<evidence type="ECO:0000256" key="4">
    <source>
        <dbReference type="ARBA" id="ARBA00023110"/>
    </source>
</evidence>
<comment type="catalytic activity">
    <reaction evidence="1 6 7">
        <text>[protein]-peptidylproline (omega=180) = [protein]-peptidylproline (omega=0)</text>
        <dbReference type="Rhea" id="RHEA:16237"/>
        <dbReference type="Rhea" id="RHEA-COMP:10747"/>
        <dbReference type="Rhea" id="RHEA-COMP:10748"/>
        <dbReference type="ChEBI" id="CHEBI:83833"/>
        <dbReference type="ChEBI" id="CHEBI:83834"/>
        <dbReference type="EC" id="5.2.1.8"/>
    </reaction>
</comment>
<evidence type="ECO:0000256" key="3">
    <source>
        <dbReference type="ARBA" id="ARBA00022729"/>
    </source>
</evidence>
<dbReference type="InterPro" id="IPR036944">
    <property type="entry name" value="PPIase_FKBP_N_sf"/>
</dbReference>
<feature type="domain" description="PPIase FKBP-type" evidence="9">
    <location>
        <begin position="151"/>
        <end position="237"/>
    </location>
</feature>
<name>D2R0P7_PIRSD</name>
<dbReference type="Gene3D" id="1.10.287.460">
    <property type="entry name" value="Peptidyl-prolyl cis-trans isomerase, FKBP-type, N-terminal domain"/>
    <property type="match status" value="1"/>
</dbReference>
<dbReference type="FunFam" id="3.10.50.40:FF:000045">
    <property type="entry name" value="Peptidyl-prolyl cis-trans isomerase"/>
    <property type="match status" value="1"/>
</dbReference>
<gene>
    <name evidence="10" type="ordered locus">Psta_1971</name>
</gene>
<sequence precursor="true">MFRSVVPAWSLVALLAVSQVALAQQAAPVPSNQMKTVKEQASYAIGLNIGSDLKSEAAELDVEALVRGLKDSLAGAKPALSEEQIQAAMKVFVGELQAKAAEKAKGAADKNAKEGAAFLAANKTKQGVKTTASGLQYQVLKAGTGASPKATSTVKTHYHGTLIDGTVFDSSVDRGEPAQFPVNRVIPGWTEALQMMKVGDKWRLFLPSELAYGERGAGDDIGPNSVLVFEVELIDIVQ</sequence>
<evidence type="ECO:0000256" key="2">
    <source>
        <dbReference type="ARBA" id="ARBA00006577"/>
    </source>
</evidence>
<dbReference type="eggNOG" id="COG0545">
    <property type="taxonomic scope" value="Bacteria"/>
</dbReference>
<keyword evidence="4 6" id="KW-0697">Rotamase</keyword>
<dbReference type="Proteomes" id="UP000001887">
    <property type="component" value="Chromosome"/>
</dbReference>
<dbReference type="PANTHER" id="PTHR43811">
    <property type="entry name" value="FKBP-TYPE PEPTIDYL-PROLYL CIS-TRANS ISOMERASE FKPA"/>
    <property type="match status" value="1"/>
</dbReference>
<keyword evidence="5 6" id="KW-0413">Isomerase</keyword>
<proteinExistence type="inferred from homology"/>
<dbReference type="AlphaFoldDB" id="D2R0P7"/>
<organism evidence="10 11">
    <name type="scientific">Pirellula staleyi (strain ATCC 27377 / DSM 6068 / ICPB 4128)</name>
    <name type="common">Pirella staleyi</name>
    <dbReference type="NCBI Taxonomy" id="530564"/>
    <lineage>
        <taxon>Bacteria</taxon>
        <taxon>Pseudomonadati</taxon>
        <taxon>Planctomycetota</taxon>
        <taxon>Planctomycetia</taxon>
        <taxon>Pirellulales</taxon>
        <taxon>Pirellulaceae</taxon>
        <taxon>Pirellula</taxon>
    </lineage>
</organism>
<reference evidence="10 11" key="1">
    <citation type="journal article" date="2009" name="Stand. Genomic Sci.">
        <title>Complete genome sequence of Pirellula staleyi type strain (ATCC 27377).</title>
        <authorList>
            <person name="Clum A."/>
            <person name="Tindall B.J."/>
            <person name="Sikorski J."/>
            <person name="Ivanova N."/>
            <person name="Mavrommatis K."/>
            <person name="Lucas S."/>
            <person name="Glavina del Rio T."/>
            <person name="Nolan M."/>
            <person name="Chen F."/>
            <person name="Tice H."/>
            <person name="Pitluck S."/>
            <person name="Cheng J.F."/>
            <person name="Chertkov O."/>
            <person name="Brettin T."/>
            <person name="Han C."/>
            <person name="Detter J.C."/>
            <person name="Kuske C."/>
            <person name="Bruce D."/>
            <person name="Goodwin L."/>
            <person name="Ovchinikova G."/>
            <person name="Pati A."/>
            <person name="Mikhailova N."/>
            <person name="Chen A."/>
            <person name="Palaniappan K."/>
            <person name="Land M."/>
            <person name="Hauser L."/>
            <person name="Chang Y.J."/>
            <person name="Jeffries C.D."/>
            <person name="Chain P."/>
            <person name="Rohde M."/>
            <person name="Goker M."/>
            <person name="Bristow J."/>
            <person name="Eisen J.A."/>
            <person name="Markowitz V."/>
            <person name="Hugenholtz P."/>
            <person name="Kyrpides N.C."/>
            <person name="Klenk H.P."/>
            <person name="Lapidus A."/>
        </authorList>
    </citation>
    <scope>NUCLEOTIDE SEQUENCE [LARGE SCALE GENOMIC DNA]</scope>
    <source>
        <strain evidence="11">ATCC 27377 / DSM 6068 / ICPB 4128</strain>
    </source>
</reference>
<protein>
    <recommendedName>
        <fullName evidence="7">Peptidyl-prolyl cis-trans isomerase</fullName>
        <ecNumber evidence="7">5.2.1.8</ecNumber>
    </recommendedName>
</protein>
<keyword evidence="11" id="KW-1185">Reference proteome</keyword>
<dbReference type="HOGENOM" id="CLU_013615_0_1_0"/>
<evidence type="ECO:0000256" key="7">
    <source>
        <dbReference type="RuleBase" id="RU003915"/>
    </source>
</evidence>
<dbReference type="EMBL" id="CP001848">
    <property type="protein sequence ID" value="ADB16645.1"/>
    <property type="molecule type" value="Genomic_DNA"/>
</dbReference>
<dbReference type="Pfam" id="PF01346">
    <property type="entry name" value="FKBP_N"/>
    <property type="match status" value="1"/>
</dbReference>
<evidence type="ECO:0000313" key="10">
    <source>
        <dbReference type="EMBL" id="ADB16645.1"/>
    </source>
</evidence>
<dbReference type="SUPFAM" id="SSF54534">
    <property type="entry name" value="FKBP-like"/>
    <property type="match status" value="1"/>
</dbReference>
<dbReference type="EC" id="5.2.1.8" evidence="7"/>
<evidence type="ECO:0000313" key="11">
    <source>
        <dbReference type="Proteomes" id="UP000001887"/>
    </source>
</evidence>
<accession>D2R0P7</accession>
<dbReference type="Gene3D" id="3.10.50.40">
    <property type="match status" value="1"/>
</dbReference>
<dbReference type="GO" id="GO:0003755">
    <property type="term" value="F:peptidyl-prolyl cis-trans isomerase activity"/>
    <property type="evidence" value="ECO:0007669"/>
    <property type="project" value="UniProtKB-UniRule"/>
</dbReference>
<dbReference type="KEGG" id="psl:Psta_1971"/>
<dbReference type="PROSITE" id="PS50059">
    <property type="entry name" value="FKBP_PPIASE"/>
    <property type="match status" value="1"/>
</dbReference>
<dbReference type="GO" id="GO:0006457">
    <property type="term" value="P:protein folding"/>
    <property type="evidence" value="ECO:0007669"/>
    <property type="project" value="InterPro"/>
</dbReference>
<dbReference type="STRING" id="530564.Psta_1971"/>
<dbReference type="InterPro" id="IPR001179">
    <property type="entry name" value="PPIase_FKBP_dom"/>
</dbReference>
<dbReference type="InterPro" id="IPR046357">
    <property type="entry name" value="PPIase_dom_sf"/>
</dbReference>
<comment type="similarity">
    <text evidence="2 7">Belongs to the FKBP-type PPIase family.</text>
</comment>
<keyword evidence="3 8" id="KW-0732">Signal</keyword>
<evidence type="ECO:0000259" key="9">
    <source>
        <dbReference type="PROSITE" id="PS50059"/>
    </source>
</evidence>
<dbReference type="InterPro" id="IPR000774">
    <property type="entry name" value="PPIase_FKBP_N"/>
</dbReference>
<dbReference type="NCBIfam" id="NF008602">
    <property type="entry name" value="PRK11570.1"/>
    <property type="match status" value="1"/>
</dbReference>
<dbReference type="Pfam" id="PF00254">
    <property type="entry name" value="FKBP_C"/>
    <property type="match status" value="1"/>
</dbReference>
<evidence type="ECO:0000256" key="1">
    <source>
        <dbReference type="ARBA" id="ARBA00000971"/>
    </source>
</evidence>
<evidence type="ECO:0000256" key="5">
    <source>
        <dbReference type="ARBA" id="ARBA00023235"/>
    </source>
</evidence>
<feature type="signal peptide" evidence="8">
    <location>
        <begin position="1"/>
        <end position="23"/>
    </location>
</feature>
<evidence type="ECO:0000256" key="6">
    <source>
        <dbReference type="PROSITE-ProRule" id="PRU00277"/>
    </source>
</evidence>
<evidence type="ECO:0000256" key="8">
    <source>
        <dbReference type="SAM" id="SignalP"/>
    </source>
</evidence>
<dbReference type="PANTHER" id="PTHR43811:SF19">
    <property type="entry name" value="39 KDA FK506-BINDING NUCLEAR PROTEIN"/>
    <property type="match status" value="1"/>
</dbReference>
<feature type="chain" id="PRO_5003036124" description="Peptidyl-prolyl cis-trans isomerase" evidence="8">
    <location>
        <begin position="24"/>
        <end position="238"/>
    </location>
</feature>